<name>A0ABS8N3A7_9CLOT</name>
<dbReference type="Gene3D" id="3.30.565.10">
    <property type="entry name" value="Histidine kinase-like ATPase, C-terminal domain"/>
    <property type="match status" value="1"/>
</dbReference>
<dbReference type="InterPro" id="IPR036097">
    <property type="entry name" value="HisK_dim/P_sf"/>
</dbReference>
<comment type="caution">
    <text evidence="10">The sequence shown here is derived from an EMBL/GenBank/DDBJ whole genome shotgun (WGS) entry which is preliminary data.</text>
</comment>
<keyword evidence="5 10" id="KW-0418">Kinase</keyword>
<feature type="transmembrane region" description="Helical" evidence="7">
    <location>
        <begin position="162"/>
        <end position="179"/>
    </location>
</feature>
<reference evidence="10" key="1">
    <citation type="submission" date="2021-11" db="EMBL/GenBank/DDBJ databases">
        <authorList>
            <person name="Qingchun L."/>
            <person name="Dong Z."/>
            <person name="Zongwei Q."/>
            <person name="Jia Z."/>
            <person name="Duotao L."/>
        </authorList>
    </citation>
    <scope>NUCLEOTIDE SEQUENCE</scope>
    <source>
        <strain evidence="10">WLY-B-L2</strain>
    </source>
</reference>
<dbReference type="CDD" id="cd16922">
    <property type="entry name" value="HATPase_EvgS-ArcB-TorS-like"/>
    <property type="match status" value="1"/>
</dbReference>
<dbReference type="InterPro" id="IPR005467">
    <property type="entry name" value="His_kinase_dom"/>
</dbReference>
<evidence type="ECO:0000256" key="1">
    <source>
        <dbReference type="ARBA" id="ARBA00000085"/>
    </source>
</evidence>
<dbReference type="Proteomes" id="UP001165422">
    <property type="component" value="Unassembled WGS sequence"/>
</dbReference>
<dbReference type="Gene3D" id="3.30.450.20">
    <property type="entry name" value="PAS domain"/>
    <property type="match status" value="1"/>
</dbReference>
<dbReference type="InterPro" id="IPR003661">
    <property type="entry name" value="HisK_dim/P_dom"/>
</dbReference>
<dbReference type="InterPro" id="IPR004358">
    <property type="entry name" value="Sig_transdc_His_kin-like_C"/>
</dbReference>
<feature type="transmembrane region" description="Helical" evidence="7">
    <location>
        <begin position="83"/>
        <end position="101"/>
    </location>
</feature>
<dbReference type="PANTHER" id="PTHR43711">
    <property type="entry name" value="TWO-COMPONENT HISTIDINE KINASE"/>
    <property type="match status" value="1"/>
</dbReference>
<feature type="transmembrane region" description="Helical" evidence="7">
    <location>
        <begin position="12"/>
        <end position="35"/>
    </location>
</feature>
<evidence type="ECO:0000256" key="2">
    <source>
        <dbReference type="ARBA" id="ARBA00012438"/>
    </source>
</evidence>
<gene>
    <name evidence="10" type="ORF">LN736_05255</name>
</gene>
<evidence type="ECO:0000259" key="8">
    <source>
        <dbReference type="PROSITE" id="PS50109"/>
    </source>
</evidence>
<accession>A0ABS8N3A7</accession>
<sequence length="618" mass="70809">MKYIANSISVMLSIIKIAIVVFTVIIICIDLPQYYSVLKVNSDNNYFNLYNTIFILCIMLSIYAASLIINTKLERSSNVFKKSWLMETLFFTLIIAIPIYISNSYESEYKYLFLLLILSSVIQYGSRYGIVTSLFCSTFVLTADLLYAPTSNGINIYFQRDLILVGIFIFISWVLGYYVDIEAENNKSKDNRLNLLSHKLKEQSIKREDMESSLLKNKVCFEMLFENSINSVIVHEGGKIIYANESAAKLLGYSRALDLDDKLLYRYYPKECIMTSKEKYSDITEKKLSKVTMEENILDCQGNAISVRNTSSFFVYDSKPAVMTLLLDLTSEKQMETLKNTAEKNLKLLNETREFNSLITEFFVNMSHELKTPINVIFVAIQTMDIYVNKCSSKSTEKCKFYLKTMKQNCLRLIRIVNNLLDITRLDSGAIKINRQNQNIVSVVEDITQSVASYINSKDIELIFDTNVEEKIMAFDPVKLERIMLNLLSNAFKYTDSRGHIYVNVEDRGKTVLISVEDDGKGIPKDKLNLIFERFGQANRSLSRDCEGSGIGLYLVKSLVDLHNGKISVKSEEGKGSKFFIELPAELVKENDVKNNELFKTNVEKINIEFSDIYSLEK</sequence>
<evidence type="ECO:0000256" key="7">
    <source>
        <dbReference type="SAM" id="Phobius"/>
    </source>
</evidence>
<dbReference type="GO" id="GO:0016301">
    <property type="term" value="F:kinase activity"/>
    <property type="evidence" value="ECO:0007669"/>
    <property type="project" value="UniProtKB-KW"/>
</dbReference>
<dbReference type="InterPro" id="IPR000014">
    <property type="entry name" value="PAS"/>
</dbReference>
<keyword evidence="7" id="KW-0812">Transmembrane</keyword>
<dbReference type="EC" id="2.7.13.3" evidence="2"/>
<evidence type="ECO:0000256" key="3">
    <source>
        <dbReference type="ARBA" id="ARBA00022553"/>
    </source>
</evidence>
<proteinExistence type="predicted"/>
<dbReference type="NCBIfam" id="TIGR00229">
    <property type="entry name" value="sensory_box"/>
    <property type="match status" value="1"/>
</dbReference>
<keyword evidence="6" id="KW-0902">Two-component regulatory system</keyword>
<protein>
    <recommendedName>
        <fullName evidence="2">histidine kinase</fullName>
        <ecNumber evidence="2">2.7.13.3</ecNumber>
    </recommendedName>
</protein>
<keyword evidence="7" id="KW-0472">Membrane</keyword>
<dbReference type="Pfam" id="PF02518">
    <property type="entry name" value="HATPase_c"/>
    <property type="match status" value="1"/>
</dbReference>
<dbReference type="InterPro" id="IPR050736">
    <property type="entry name" value="Sensor_HK_Regulatory"/>
</dbReference>
<dbReference type="CDD" id="cd00130">
    <property type="entry name" value="PAS"/>
    <property type="match status" value="1"/>
</dbReference>
<dbReference type="InterPro" id="IPR036890">
    <property type="entry name" value="HATPase_C_sf"/>
</dbReference>
<evidence type="ECO:0000259" key="9">
    <source>
        <dbReference type="PROSITE" id="PS50112"/>
    </source>
</evidence>
<feature type="domain" description="Histidine kinase" evidence="8">
    <location>
        <begin position="365"/>
        <end position="587"/>
    </location>
</feature>
<evidence type="ECO:0000256" key="4">
    <source>
        <dbReference type="ARBA" id="ARBA00022679"/>
    </source>
</evidence>
<feature type="transmembrane region" description="Helical" evidence="7">
    <location>
        <begin position="47"/>
        <end position="71"/>
    </location>
</feature>
<evidence type="ECO:0000256" key="5">
    <source>
        <dbReference type="ARBA" id="ARBA00022777"/>
    </source>
</evidence>
<organism evidence="10 11">
    <name type="scientific">Clostridium aromativorans</name>
    <dbReference type="NCBI Taxonomy" id="2836848"/>
    <lineage>
        <taxon>Bacteria</taxon>
        <taxon>Bacillati</taxon>
        <taxon>Bacillota</taxon>
        <taxon>Clostridia</taxon>
        <taxon>Eubacteriales</taxon>
        <taxon>Clostridiaceae</taxon>
        <taxon>Clostridium</taxon>
    </lineage>
</organism>
<dbReference type="SUPFAM" id="SSF55874">
    <property type="entry name" value="ATPase domain of HSP90 chaperone/DNA topoisomerase II/histidine kinase"/>
    <property type="match status" value="1"/>
</dbReference>
<dbReference type="Pfam" id="PF13188">
    <property type="entry name" value="PAS_8"/>
    <property type="match status" value="1"/>
</dbReference>
<dbReference type="PANTHER" id="PTHR43711:SF26">
    <property type="entry name" value="SENSOR HISTIDINE KINASE RCSC"/>
    <property type="match status" value="1"/>
</dbReference>
<dbReference type="SUPFAM" id="SSF47384">
    <property type="entry name" value="Homodimeric domain of signal transducing histidine kinase"/>
    <property type="match status" value="1"/>
</dbReference>
<dbReference type="RefSeq" id="WP_229981131.1">
    <property type="nucleotide sequence ID" value="NZ_JAJJPB010000004.1"/>
</dbReference>
<dbReference type="EMBL" id="JAJJPB010000004">
    <property type="protein sequence ID" value="MCC9294279.1"/>
    <property type="molecule type" value="Genomic_DNA"/>
</dbReference>
<keyword evidence="4" id="KW-0808">Transferase</keyword>
<keyword evidence="3" id="KW-0597">Phosphoprotein</keyword>
<dbReference type="CDD" id="cd00082">
    <property type="entry name" value="HisKA"/>
    <property type="match status" value="1"/>
</dbReference>
<dbReference type="InterPro" id="IPR003594">
    <property type="entry name" value="HATPase_dom"/>
</dbReference>
<dbReference type="PROSITE" id="PS50112">
    <property type="entry name" value="PAS"/>
    <property type="match status" value="1"/>
</dbReference>
<dbReference type="Pfam" id="PF00512">
    <property type="entry name" value="HisKA"/>
    <property type="match status" value="1"/>
</dbReference>
<dbReference type="SMART" id="SM00387">
    <property type="entry name" value="HATPase_c"/>
    <property type="match status" value="1"/>
</dbReference>
<dbReference type="SMART" id="SM00388">
    <property type="entry name" value="HisKA"/>
    <property type="match status" value="1"/>
</dbReference>
<evidence type="ECO:0000313" key="11">
    <source>
        <dbReference type="Proteomes" id="UP001165422"/>
    </source>
</evidence>
<feature type="transmembrane region" description="Helical" evidence="7">
    <location>
        <begin position="113"/>
        <end position="141"/>
    </location>
</feature>
<evidence type="ECO:0000313" key="10">
    <source>
        <dbReference type="EMBL" id="MCC9294279.1"/>
    </source>
</evidence>
<dbReference type="Gene3D" id="1.10.287.130">
    <property type="match status" value="1"/>
</dbReference>
<keyword evidence="7" id="KW-1133">Transmembrane helix</keyword>
<dbReference type="PROSITE" id="PS50109">
    <property type="entry name" value="HIS_KIN"/>
    <property type="match status" value="1"/>
</dbReference>
<feature type="domain" description="PAS" evidence="9">
    <location>
        <begin position="232"/>
        <end position="287"/>
    </location>
</feature>
<evidence type="ECO:0000256" key="6">
    <source>
        <dbReference type="ARBA" id="ARBA00023012"/>
    </source>
</evidence>
<keyword evidence="11" id="KW-1185">Reference proteome</keyword>
<dbReference type="SUPFAM" id="SSF55785">
    <property type="entry name" value="PYP-like sensor domain (PAS domain)"/>
    <property type="match status" value="1"/>
</dbReference>
<dbReference type="InterPro" id="IPR035965">
    <property type="entry name" value="PAS-like_dom_sf"/>
</dbReference>
<comment type="catalytic activity">
    <reaction evidence="1">
        <text>ATP + protein L-histidine = ADP + protein N-phospho-L-histidine.</text>
        <dbReference type="EC" id="2.7.13.3"/>
    </reaction>
</comment>
<dbReference type="PRINTS" id="PR00344">
    <property type="entry name" value="BCTRLSENSOR"/>
</dbReference>